<proteinExistence type="predicted"/>
<feature type="transmembrane region" description="Helical" evidence="1">
    <location>
        <begin position="55"/>
        <end position="76"/>
    </location>
</feature>
<keyword evidence="1" id="KW-0812">Transmembrane</keyword>
<evidence type="ECO:0000313" key="2">
    <source>
        <dbReference type="EMBL" id="KAF2496792.1"/>
    </source>
</evidence>
<keyword evidence="1" id="KW-0472">Membrane</keyword>
<protein>
    <submittedName>
        <fullName evidence="2">Uncharacterized protein</fullName>
    </submittedName>
</protein>
<dbReference type="EMBL" id="MU004187">
    <property type="protein sequence ID" value="KAF2496792.1"/>
    <property type="molecule type" value="Genomic_DNA"/>
</dbReference>
<name>A0A6A6QXB6_9PEZI</name>
<evidence type="ECO:0000313" key="3">
    <source>
        <dbReference type="Proteomes" id="UP000799750"/>
    </source>
</evidence>
<keyword evidence="3" id="KW-1185">Reference proteome</keyword>
<keyword evidence="1" id="KW-1133">Transmembrane helix</keyword>
<sequence>MVLGDKRNTTRKAQVFWSFVALVLSIFCLVWYRSSQHGPHMVVSSAKLYLDLARAGWAIAIVCALCTVVSVLYLPFATSDYYYLPLSLWWAIACTFMLVGEVLLVQKNTSCPAFQHCAGIDDPGMICSYFASVACLTQLSSPTGKICGGRHGDRA</sequence>
<accession>A0A6A6QXB6</accession>
<dbReference type="Proteomes" id="UP000799750">
    <property type="component" value="Unassembled WGS sequence"/>
</dbReference>
<feature type="transmembrane region" description="Helical" evidence="1">
    <location>
        <begin position="15"/>
        <end position="34"/>
    </location>
</feature>
<evidence type="ECO:0000256" key="1">
    <source>
        <dbReference type="SAM" id="Phobius"/>
    </source>
</evidence>
<dbReference type="AlphaFoldDB" id="A0A6A6QXB6"/>
<reference evidence="2" key="1">
    <citation type="journal article" date="2020" name="Stud. Mycol.">
        <title>101 Dothideomycetes genomes: a test case for predicting lifestyles and emergence of pathogens.</title>
        <authorList>
            <person name="Haridas S."/>
            <person name="Albert R."/>
            <person name="Binder M."/>
            <person name="Bloem J."/>
            <person name="Labutti K."/>
            <person name="Salamov A."/>
            <person name="Andreopoulos B."/>
            <person name="Baker S."/>
            <person name="Barry K."/>
            <person name="Bills G."/>
            <person name="Bluhm B."/>
            <person name="Cannon C."/>
            <person name="Castanera R."/>
            <person name="Culley D."/>
            <person name="Daum C."/>
            <person name="Ezra D."/>
            <person name="Gonzalez J."/>
            <person name="Henrissat B."/>
            <person name="Kuo A."/>
            <person name="Liang C."/>
            <person name="Lipzen A."/>
            <person name="Lutzoni F."/>
            <person name="Magnuson J."/>
            <person name="Mondo S."/>
            <person name="Nolan M."/>
            <person name="Ohm R."/>
            <person name="Pangilinan J."/>
            <person name="Park H.-J."/>
            <person name="Ramirez L."/>
            <person name="Alfaro M."/>
            <person name="Sun H."/>
            <person name="Tritt A."/>
            <person name="Yoshinaga Y."/>
            <person name="Zwiers L.-H."/>
            <person name="Turgeon B."/>
            <person name="Goodwin S."/>
            <person name="Spatafora J."/>
            <person name="Crous P."/>
            <person name="Grigoriev I."/>
        </authorList>
    </citation>
    <scope>NUCLEOTIDE SEQUENCE</scope>
    <source>
        <strain evidence="2">CBS 269.34</strain>
    </source>
</reference>
<dbReference type="OrthoDB" id="3927781at2759"/>
<feature type="transmembrane region" description="Helical" evidence="1">
    <location>
        <begin position="82"/>
        <end position="105"/>
    </location>
</feature>
<organism evidence="2 3">
    <name type="scientific">Lophium mytilinum</name>
    <dbReference type="NCBI Taxonomy" id="390894"/>
    <lineage>
        <taxon>Eukaryota</taxon>
        <taxon>Fungi</taxon>
        <taxon>Dikarya</taxon>
        <taxon>Ascomycota</taxon>
        <taxon>Pezizomycotina</taxon>
        <taxon>Dothideomycetes</taxon>
        <taxon>Pleosporomycetidae</taxon>
        <taxon>Mytilinidiales</taxon>
        <taxon>Mytilinidiaceae</taxon>
        <taxon>Lophium</taxon>
    </lineage>
</organism>
<gene>
    <name evidence="2" type="ORF">BU16DRAFT_537935</name>
</gene>